<accession>A0A1R3W9E6</accession>
<dbReference type="STRING" id="515897.SAMN05421849_0185"/>
<sequence length="129" mass="14236">MAQTVIIRGDVQRRLAKAIIDAAPIDAVVTVKEGTRTLDQNALMWALLSDIARAKPEGRHMSPELWKAAFMSALGHEIIWQPGIEGSPPFPAGFRTSRLSKARMADLITFIQAYGDRHGVRWSDEARAA</sequence>
<gene>
    <name evidence="1" type="ORF">SAMN05421849_0185</name>
</gene>
<dbReference type="Pfam" id="PF05772">
    <property type="entry name" value="NinB"/>
    <property type="match status" value="1"/>
</dbReference>
<evidence type="ECO:0000313" key="2">
    <source>
        <dbReference type="Proteomes" id="UP000192455"/>
    </source>
</evidence>
<protein>
    <submittedName>
        <fullName evidence="1">NinB protein</fullName>
    </submittedName>
</protein>
<dbReference type="EMBL" id="FTPS01000001">
    <property type="protein sequence ID" value="SIT74607.1"/>
    <property type="molecule type" value="Genomic_DNA"/>
</dbReference>
<reference evidence="1 2" key="1">
    <citation type="submission" date="2017-01" db="EMBL/GenBank/DDBJ databases">
        <authorList>
            <person name="Mah S.A."/>
            <person name="Swanson W.J."/>
            <person name="Moy G.W."/>
            <person name="Vacquier V.D."/>
        </authorList>
    </citation>
    <scope>NUCLEOTIDE SEQUENCE [LARGE SCALE GENOMIC DNA]</scope>
    <source>
        <strain evidence="1 2">DSM 21219</strain>
    </source>
</reference>
<dbReference type="InterPro" id="IPR036619">
    <property type="entry name" value="NinB_sf"/>
</dbReference>
<keyword evidence="2" id="KW-1185">Reference proteome</keyword>
<dbReference type="RefSeq" id="WP_083945962.1">
    <property type="nucleotide sequence ID" value="NZ_FTPS01000001.1"/>
</dbReference>
<dbReference type="SUPFAM" id="SSF103370">
    <property type="entry name" value="NinB"/>
    <property type="match status" value="1"/>
</dbReference>
<dbReference type="OrthoDB" id="7210800at2"/>
<dbReference type="Proteomes" id="UP000192455">
    <property type="component" value="Unassembled WGS sequence"/>
</dbReference>
<proteinExistence type="predicted"/>
<dbReference type="Gene3D" id="1.10.3790.10">
    <property type="entry name" value="NinB"/>
    <property type="match status" value="1"/>
</dbReference>
<evidence type="ECO:0000313" key="1">
    <source>
        <dbReference type="EMBL" id="SIT74607.1"/>
    </source>
</evidence>
<dbReference type="AlphaFoldDB" id="A0A1R3W9E6"/>
<organism evidence="1 2">
    <name type="scientific">Pontibaca methylaminivorans</name>
    <dbReference type="NCBI Taxonomy" id="515897"/>
    <lineage>
        <taxon>Bacteria</taxon>
        <taxon>Pseudomonadati</taxon>
        <taxon>Pseudomonadota</taxon>
        <taxon>Alphaproteobacteria</taxon>
        <taxon>Rhodobacterales</taxon>
        <taxon>Roseobacteraceae</taxon>
        <taxon>Pontibaca</taxon>
    </lineage>
</organism>
<name>A0A1R3W9E6_9RHOB</name>
<dbReference type="InterPro" id="IPR008711">
    <property type="entry name" value="Recombinase_NinB"/>
</dbReference>